<evidence type="ECO:0000313" key="2">
    <source>
        <dbReference type="Proteomes" id="UP001332243"/>
    </source>
</evidence>
<comment type="caution">
    <text evidence="1">The sequence shown here is derived from an EMBL/GenBank/DDBJ whole genome shotgun (WGS) entry which is preliminary data.</text>
</comment>
<sequence>MSTRTDQLLAEWEPLPYPERMRRLAPAVAALTADGVLATTLAGLRAGDRQRRHLALMMAQIARDPDEVGAALVDDDPVIRATALRAALRAGWLDAAEVTALLADAPVLTRHLVYRTLSRLPRTGLADQLVDPVRSRYGDPEAARLLPGCGAETVERLLPELEHAVANWTNLVRHHRDPVLRYAIRTLPGLSPAGRQEWWLRCGGPLLRTAGGTAPHELLDLLDRYAPATYLPGELSWYGVLAVADPYRVVRLLTRPERAQWLRQVRLPSALLDRLGRLDPADLTVLADRLRDNGTAFARLLDAVPPSRRGALYDAVTAPVVSDHQVTDEAVLAVLPRRWRYREARRILALPRISDDEAATLRYTAFLPWPEAAPALTAATRRATAEDRATGYELLLAAAYRSADPDAVATTLDQLLRLRNEQDPVRARVLLALAGLARPLTAASVGTLERIVTDTTEARDASGASLTALSTFAVAVLRHHPDQPVLAQWSWRTFQRLFHGQRVPPLGALGTGLRRGQARDFFDTVRPWLTECVNRAEFQPLLAVAETLGRRAWALPDLQRLLRRAIEPDVVSTDVRRAVPLWLADPATRATRVEEVLRVDPSAIALHPVWEAVAGHRTDLLDLVLPGPVPAGRFLSTGHRWTPPSTRYVDRWLPRQQRALVDLLDRVAADAGFPVHVRVSAIVNAARVPEHGRAVVERHLDSPNVNLAEAALGALPWTDRPAEALPVLLAHADTERARVATYAAGRAVRFVAPSRLPAVLGGIATGRGKVTSRKEAVRLLGRFGGPQAREPLLAAWSRPDQHRDVRSAVVSAALCRLDLPSSWQILDEVVAAGRREELLALLDNPAATTAPSHRHRYAALVVRLCRHPDRPVARSAWAALPAWAPWAPDLVDVVVGAVSELDDEQTWPAVAAAFTRLLAEPALRRPDGGSALFEAALAALLRLDAADTEPGVPTADRPARRRIDALVDQMSWFAGNADPELDRTPARDAARALAGHPEYVPSAARLLGLLARLKVADGLVTDLEELAELAAGRPVLAGRLAERLGHRVTVELAGRDAGVLVEAGARLADRGDLASGLFAVALVGVGGRYGWRTPWRELLHRLRRHPVPDVRTAALDLVMS</sequence>
<gene>
    <name evidence="1" type="ORF">V1633_36575</name>
</gene>
<dbReference type="InterPro" id="IPR016024">
    <property type="entry name" value="ARM-type_fold"/>
</dbReference>
<dbReference type="SUPFAM" id="SSF48371">
    <property type="entry name" value="ARM repeat"/>
    <property type="match status" value="2"/>
</dbReference>
<keyword evidence="2" id="KW-1185">Reference proteome</keyword>
<dbReference type="EMBL" id="JAZGQK010000048">
    <property type="protein sequence ID" value="MEE6263978.1"/>
    <property type="molecule type" value="Genomic_DNA"/>
</dbReference>
<evidence type="ECO:0000313" key="1">
    <source>
        <dbReference type="EMBL" id="MEE6263978.1"/>
    </source>
</evidence>
<accession>A0ABU7S5B5</accession>
<dbReference type="RefSeq" id="WP_331218770.1">
    <property type="nucleotide sequence ID" value="NZ_JAZGQK010000048.1"/>
</dbReference>
<proteinExistence type="predicted"/>
<protein>
    <recommendedName>
        <fullName evidence="3">PBS lyase</fullName>
    </recommendedName>
</protein>
<dbReference type="Proteomes" id="UP001332243">
    <property type="component" value="Unassembled WGS sequence"/>
</dbReference>
<reference evidence="1 2" key="1">
    <citation type="submission" date="2024-01" db="EMBL/GenBank/DDBJ databases">
        <title>Genome insights into Plantactinospora sonchi sp. nov.</title>
        <authorList>
            <person name="Wang L."/>
        </authorList>
    </citation>
    <scope>NUCLEOTIDE SEQUENCE [LARGE SCALE GENOMIC DNA]</scope>
    <source>
        <strain evidence="1 2">NEAU-QY2</strain>
    </source>
</reference>
<evidence type="ECO:0008006" key="3">
    <source>
        <dbReference type="Google" id="ProtNLM"/>
    </source>
</evidence>
<organism evidence="1 2">
    <name type="scientific">Plantactinospora sonchi</name>
    <dbReference type="NCBI Taxonomy" id="1544735"/>
    <lineage>
        <taxon>Bacteria</taxon>
        <taxon>Bacillati</taxon>
        <taxon>Actinomycetota</taxon>
        <taxon>Actinomycetes</taxon>
        <taxon>Micromonosporales</taxon>
        <taxon>Micromonosporaceae</taxon>
        <taxon>Plantactinospora</taxon>
    </lineage>
</organism>
<name>A0ABU7S5B5_9ACTN</name>